<dbReference type="InterPro" id="IPR001611">
    <property type="entry name" value="Leu-rich_rpt"/>
</dbReference>
<proteinExistence type="predicted"/>
<dbReference type="AlphaFoldDB" id="A0AAW1MC86"/>
<evidence type="ECO:0000256" key="2">
    <source>
        <dbReference type="ARBA" id="ARBA00022614"/>
    </source>
</evidence>
<dbReference type="Gene3D" id="3.80.10.10">
    <property type="entry name" value="Ribonuclease Inhibitor"/>
    <property type="match status" value="1"/>
</dbReference>
<evidence type="ECO:0000313" key="8">
    <source>
        <dbReference type="Proteomes" id="UP001443914"/>
    </source>
</evidence>
<gene>
    <name evidence="7" type="ORF">RND81_03G215800</name>
</gene>
<keyword evidence="5" id="KW-1133">Transmembrane helix</keyword>
<dbReference type="SUPFAM" id="SSF52058">
    <property type="entry name" value="L domain-like"/>
    <property type="match status" value="1"/>
</dbReference>
<evidence type="ECO:0000256" key="1">
    <source>
        <dbReference type="ARBA" id="ARBA00004370"/>
    </source>
</evidence>
<protein>
    <submittedName>
        <fullName evidence="7">Uncharacterized protein</fullName>
    </submittedName>
</protein>
<organism evidence="7 8">
    <name type="scientific">Saponaria officinalis</name>
    <name type="common">Common soapwort</name>
    <name type="synonym">Lychnis saponaria</name>
    <dbReference type="NCBI Taxonomy" id="3572"/>
    <lineage>
        <taxon>Eukaryota</taxon>
        <taxon>Viridiplantae</taxon>
        <taxon>Streptophyta</taxon>
        <taxon>Embryophyta</taxon>
        <taxon>Tracheophyta</taxon>
        <taxon>Spermatophyta</taxon>
        <taxon>Magnoliopsida</taxon>
        <taxon>eudicotyledons</taxon>
        <taxon>Gunneridae</taxon>
        <taxon>Pentapetalae</taxon>
        <taxon>Caryophyllales</taxon>
        <taxon>Caryophyllaceae</taxon>
        <taxon>Caryophylleae</taxon>
        <taxon>Saponaria</taxon>
    </lineage>
</organism>
<dbReference type="InterPro" id="IPR051809">
    <property type="entry name" value="Plant_receptor-like_S/T_kinase"/>
</dbReference>
<evidence type="ECO:0000256" key="3">
    <source>
        <dbReference type="ARBA" id="ARBA00022692"/>
    </source>
</evidence>
<dbReference type="GO" id="GO:0016020">
    <property type="term" value="C:membrane"/>
    <property type="evidence" value="ECO:0007669"/>
    <property type="project" value="UniProtKB-SubCell"/>
</dbReference>
<evidence type="ECO:0000313" key="7">
    <source>
        <dbReference type="EMBL" id="KAK9743082.1"/>
    </source>
</evidence>
<comment type="subcellular location">
    <subcellularLocation>
        <location evidence="1">Membrane</location>
    </subcellularLocation>
</comment>
<evidence type="ECO:0000256" key="6">
    <source>
        <dbReference type="ARBA" id="ARBA00023136"/>
    </source>
</evidence>
<evidence type="ECO:0000256" key="4">
    <source>
        <dbReference type="ARBA" id="ARBA00022737"/>
    </source>
</evidence>
<dbReference type="PANTHER" id="PTHR27008">
    <property type="entry name" value="OS04G0122200 PROTEIN"/>
    <property type="match status" value="1"/>
</dbReference>
<reference evidence="7" key="1">
    <citation type="submission" date="2024-03" db="EMBL/GenBank/DDBJ databases">
        <title>WGS assembly of Saponaria officinalis var. Norfolk2.</title>
        <authorList>
            <person name="Jenkins J."/>
            <person name="Shu S."/>
            <person name="Grimwood J."/>
            <person name="Barry K."/>
            <person name="Goodstein D."/>
            <person name="Schmutz J."/>
            <person name="Leebens-Mack J."/>
            <person name="Osbourn A."/>
        </authorList>
    </citation>
    <scope>NUCLEOTIDE SEQUENCE [LARGE SCALE GENOMIC DNA]</scope>
    <source>
        <strain evidence="7">JIC</strain>
    </source>
</reference>
<evidence type="ECO:0000256" key="5">
    <source>
        <dbReference type="ARBA" id="ARBA00022989"/>
    </source>
</evidence>
<keyword evidence="4" id="KW-0677">Repeat</keyword>
<dbReference type="Proteomes" id="UP001443914">
    <property type="component" value="Unassembled WGS sequence"/>
</dbReference>
<dbReference type="PANTHER" id="PTHR27008:SF499">
    <property type="entry name" value="OS06G0581500 PROTEIN"/>
    <property type="match status" value="1"/>
</dbReference>
<dbReference type="InterPro" id="IPR032675">
    <property type="entry name" value="LRR_dom_sf"/>
</dbReference>
<keyword evidence="2" id="KW-0433">Leucine-rich repeat</keyword>
<dbReference type="EMBL" id="JBDFQZ010000003">
    <property type="protein sequence ID" value="KAK9743082.1"/>
    <property type="molecule type" value="Genomic_DNA"/>
</dbReference>
<keyword evidence="3" id="KW-0812">Transmembrane</keyword>
<dbReference type="Pfam" id="PF13855">
    <property type="entry name" value="LRR_8"/>
    <property type="match status" value="1"/>
</dbReference>
<accession>A0AAW1MC86</accession>
<name>A0AAW1MC86_SAPOF</name>
<keyword evidence="6" id="KW-0472">Membrane</keyword>
<sequence>MLLQANFQMVLVSVLNFQELYMNKNSFNGDIPASYASLASLQEIDLSQNNLSGPIPAFFSKIPSIYYLNLSYNDFQGRVPTNSVFANASAIFLAGIPDFVVELQRCIYLDALRKKTWKGRKEQRHMPLS</sequence>
<keyword evidence="8" id="KW-1185">Reference proteome</keyword>
<comment type="caution">
    <text evidence="7">The sequence shown here is derived from an EMBL/GenBank/DDBJ whole genome shotgun (WGS) entry which is preliminary data.</text>
</comment>